<evidence type="ECO:0000313" key="3">
    <source>
        <dbReference type="Proteomes" id="UP001201163"/>
    </source>
</evidence>
<accession>A0AAD4L9T5</accession>
<comment type="caution">
    <text evidence="2">The sequence shown here is derived from an EMBL/GenBank/DDBJ whole genome shotgun (WGS) entry which is preliminary data.</text>
</comment>
<sequence>MINSSLTQHNSTRPGAFLFWDPYGSKSSLRRMKRETRPIHNVSVGGDTPLPREGHTYRAVSTPSIQSRAQAGVGLRSKRRSLTIPGRMPSKTSLTPESLQKSQISSIPIRRSATFPRTPRNGYLGSQRNAGPPRIYQFQNRGAPRRDGEETRHIEVRESGSVCRGNY</sequence>
<organism evidence="2 3">
    <name type="scientific">Lactarius akahatsu</name>
    <dbReference type="NCBI Taxonomy" id="416441"/>
    <lineage>
        <taxon>Eukaryota</taxon>
        <taxon>Fungi</taxon>
        <taxon>Dikarya</taxon>
        <taxon>Basidiomycota</taxon>
        <taxon>Agaricomycotina</taxon>
        <taxon>Agaricomycetes</taxon>
        <taxon>Russulales</taxon>
        <taxon>Russulaceae</taxon>
        <taxon>Lactarius</taxon>
    </lineage>
</organism>
<dbReference type="Proteomes" id="UP001201163">
    <property type="component" value="Unassembled WGS sequence"/>
</dbReference>
<proteinExistence type="predicted"/>
<gene>
    <name evidence="2" type="ORF">EDB92DRAFT_187175</name>
</gene>
<keyword evidence="3" id="KW-1185">Reference proteome</keyword>
<evidence type="ECO:0000256" key="1">
    <source>
        <dbReference type="SAM" id="MobiDB-lite"/>
    </source>
</evidence>
<protein>
    <submittedName>
        <fullName evidence="2">Uncharacterized protein</fullName>
    </submittedName>
</protein>
<reference evidence="2" key="1">
    <citation type="submission" date="2022-01" db="EMBL/GenBank/DDBJ databases">
        <title>Comparative genomics reveals a dynamic genome evolution in the ectomycorrhizal milk-cap (Lactarius) mushrooms.</title>
        <authorList>
            <consortium name="DOE Joint Genome Institute"/>
            <person name="Lebreton A."/>
            <person name="Tang N."/>
            <person name="Kuo A."/>
            <person name="LaButti K."/>
            <person name="Drula E."/>
            <person name="Barry K."/>
            <person name="Clum A."/>
            <person name="Lipzen A."/>
            <person name="Mousain D."/>
            <person name="Ng V."/>
            <person name="Wang R."/>
            <person name="Wang X."/>
            <person name="Dai Y."/>
            <person name="Henrissat B."/>
            <person name="Grigoriev I.V."/>
            <person name="Guerin-Laguette A."/>
            <person name="Yu F."/>
            <person name="Martin F.M."/>
        </authorList>
    </citation>
    <scope>NUCLEOTIDE SEQUENCE</scope>
    <source>
        <strain evidence="2">QP</strain>
    </source>
</reference>
<evidence type="ECO:0000313" key="2">
    <source>
        <dbReference type="EMBL" id="KAH8981487.1"/>
    </source>
</evidence>
<feature type="compositionally biased region" description="Basic and acidic residues" evidence="1">
    <location>
        <begin position="144"/>
        <end position="158"/>
    </location>
</feature>
<dbReference type="EMBL" id="JAKELL010000116">
    <property type="protein sequence ID" value="KAH8981487.1"/>
    <property type="molecule type" value="Genomic_DNA"/>
</dbReference>
<dbReference type="AlphaFoldDB" id="A0AAD4L9T5"/>
<feature type="region of interest" description="Disordered" evidence="1">
    <location>
        <begin position="83"/>
        <end position="167"/>
    </location>
</feature>
<feature type="compositionally biased region" description="Polar residues" evidence="1">
    <location>
        <begin position="90"/>
        <end position="106"/>
    </location>
</feature>
<name>A0AAD4L9T5_9AGAM</name>